<dbReference type="Pfam" id="PF00270">
    <property type="entry name" value="DEAD"/>
    <property type="match status" value="1"/>
</dbReference>
<dbReference type="Gene3D" id="3.40.50.300">
    <property type="entry name" value="P-loop containing nucleotide triphosphate hydrolases"/>
    <property type="match status" value="2"/>
</dbReference>
<sequence length="934" mass="103412">MKSMQGLMHETSVQAAQERQTTFSAASVAGQKRSRSIDDAGPHPADPAFNKTKGTVQFQRAISVPNAPSRLSASRIVNLEASEGPSEYSQRRAIAATPTSSHDPELSLAHPVYGLPPRLVENFALLGIKQIYPWQKSCLRGPGLLAGTKSLVYCAPTGGGKSLVADLLMLKRVLEEKGSKALLVLPYVALVQEKVRWLRNVVQGLRHPDAADEDETPGVWRRRADQDAVRVVGFFGGGKVRSTWADFDIGVCTMEKVTGPLANALVNTAIDDCSVTQLRAVVLDELHMIDDDHRGYLLELMTTKLLSLEQPIQVVAMSATLPNMDLMARWIDGHSYETRYRPVPIHEHLVYEGKVYPAASASGLIKTATELKNSQMPAQSRAMPIKHVEVSDHKEFSDPVLNAVVALAHETASTGFGVLVFAGSRAACESDARWISRVMPPLHEIKPAVLDRRTDLLSELRSLSTGIDPVLEETVLFGVAFHREYIAGLTTEERDLIAAAYDAGTLLVCVATCSLAAGINLPARRVILHNARMGRDFVGPALLRQMRGRAGRQGKVPVGETYLCCREGDLEQVVELMHAELPAVSSCLNTENRRLQRALLEVICVRLATSRESIRDHFRRSLLRHAHGEKHVEDLLEASLREIEEMQFVTKDSHSNYIATQLGKAIVASAIDPDDGVFIHKELSRALQAFVLDGDLHILYTFTPVQDFGVSVNWQIFRNEMERLDESGMRVLTLLGIKPAMILKLAQGASMRETTREEKELARVYRRFYLAFQLRDLCNEVPIHVVSRKYDMPRGAVQNLSQTCQGFAAGMIKFCEAMGWGVFAAALDHFSDRLMAGARTDLLELAKVPFIKSRTARVFWESGFRSIGAIANTDPKELVPVLMQAQPNKIRLKGKDETKYEEKLLAKANIISTSANKIWRMCLEYIQSRTCGAS</sequence>
<evidence type="ECO:0000313" key="9">
    <source>
        <dbReference type="EMBL" id="KFH47937.1"/>
    </source>
</evidence>
<dbReference type="CDD" id="cd18026">
    <property type="entry name" value="DEXHc_POLQ-like"/>
    <property type="match status" value="1"/>
</dbReference>
<dbReference type="GO" id="GO:0003676">
    <property type="term" value="F:nucleic acid binding"/>
    <property type="evidence" value="ECO:0007669"/>
    <property type="project" value="InterPro"/>
</dbReference>
<dbReference type="InterPro" id="IPR048960">
    <property type="entry name" value="POLQ-like_helical"/>
</dbReference>
<dbReference type="AlphaFoldDB" id="A0A086TF05"/>
<dbReference type="GO" id="GO:0016787">
    <property type="term" value="F:hydrolase activity"/>
    <property type="evidence" value="ECO:0007669"/>
    <property type="project" value="UniProtKB-KW"/>
</dbReference>
<keyword evidence="2" id="KW-0378">Hydrolase</keyword>
<name>A0A086TF05_HAPC1</name>
<dbReference type="InterPro" id="IPR014001">
    <property type="entry name" value="Helicase_ATP-bd"/>
</dbReference>
<dbReference type="GO" id="GO:0005524">
    <property type="term" value="F:ATP binding"/>
    <property type="evidence" value="ECO:0007669"/>
    <property type="project" value="UniProtKB-KW"/>
</dbReference>
<evidence type="ECO:0000256" key="4">
    <source>
        <dbReference type="ARBA" id="ARBA00022840"/>
    </source>
</evidence>
<dbReference type="SUPFAM" id="SSF158702">
    <property type="entry name" value="Sec63 N-terminal domain-like"/>
    <property type="match status" value="1"/>
</dbReference>
<dbReference type="PANTHER" id="PTHR47961">
    <property type="entry name" value="DNA POLYMERASE THETA, PUTATIVE (AFU_ORTHOLOGUE AFUA_1G05260)-RELATED"/>
    <property type="match status" value="1"/>
</dbReference>
<evidence type="ECO:0000256" key="2">
    <source>
        <dbReference type="ARBA" id="ARBA00022801"/>
    </source>
</evidence>
<dbReference type="Pfam" id="PF00271">
    <property type="entry name" value="Helicase_C"/>
    <property type="match status" value="1"/>
</dbReference>
<dbReference type="Pfam" id="PF20470">
    <property type="entry name" value="HTH_61"/>
    <property type="match status" value="1"/>
</dbReference>
<gene>
    <name evidence="9" type="ORF">ACRE_011900</name>
</gene>
<dbReference type="STRING" id="857340.A0A086TF05"/>
<proteinExistence type="predicted"/>
<evidence type="ECO:0000256" key="1">
    <source>
        <dbReference type="ARBA" id="ARBA00022741"/>
    </source>
</evidence>
<keyword evidence="3" id="KW-0347">Helicase</keyword>
<dbReference type="InterPro" id="IPR046931">
    <property type="entry name" value="HTH_61"/>
</dbReference>
<dbReference type="InterPro" id="IPR036390">
    <property type="entry name" value="WH_DNA-bd_sf"/>
</dbReference>
<dbReference type="InterPro" id="IPR011545">
    <property type="entry name" value="DEAD/DEAH_box_helicase_dom"/>
</dbReference>
<dbReference type="GO" id="GO:0043138">
    <property type="term" value="F:3'-5' DNA helicase activity"/>
    <property type="evidence" value="ECO:0007669"/>
    <property type="project" value="UniProtKB-EC"/>
</dbReference>
<dbReference type="Gene3D" id="1.10.3380.20">
    <property type="match status" value="1"/>
</dbReference>
<feature type="region of interest" description="Disordered" evidence="6">
    <location>
        <begin position="1"/>
        <end position="51"/>
    </location>
</feature>
<evidence type="ECO:0000256" key="6">
    <source>
        <dbReference type="SAM" id="MobiDB-lite"/>
    </source>
</evidence>
<dbReference type="SMART" id="SM00487">
    <property type="entry name" value="DEXDc"/>
    <property type="match status" value="1"/>
</dbReference>
<reference evidence="10" key="1">
    <citation type="journal article" date="2014" name="Genome Announc.">
        <title>Genome sequence and annotation of Acremonium chrysogenum, producer of the beta-lactam antibiotic cephalosporin C.</title>
        <authorList>
            <person name="Terfehr D."/>
            <person name="Dahlmann T.A."/>
            <person name="Specht T."/>
            <person name="Zadra I."/>
            <person name="Kuernsteiner H."/>
            <person name="Kueck U."/>
        </authorList>
    </citation>
    <scope>NUCLEOTIDE SEQUENCE [LARGE SCALE GENOMIC DNA]</scope>
    <source>
        <strain evidence="10">ATCC 11550 / CBS 779.69 / DSM 880 / IAM 14645 / JCM 23072 / IMI 49137</strain>
    </source>
</reference>
<dbReference type="InterPro" id="IPR001650">
    <property type="entry name" value="Helicase_C-like"/>
</dbReference>
<protein>
    <submittedName>
        <fullName evidence="9">DNA polymerase theta-like protein</fullName>
    </submittedName>
</protein>
<keyword evidence="1" id="KW-0547">Nucleotide-binding</keyword>
<dbReference type="PROSITE" id="PS51194">
    <property type="entry name" value="HELICASE_CTER"/>
    <property type="match status" value="1"/>
</dbReference>
<evidence type="ECO:0000256" key="5">
    <source>
        <dbReference type="ARBA" id="ARBA00048988"/>
    </source>
</evidence>
<dbReference type="Proteomes" id="UP000029964">
    <property type="component" value="Unassembled WGS sequence"/>
</dbReference>
<dbReference type="Pfam" id="PF25453">
    <property type="entry name" value="DUF7898"/>
    <property type="match status" value="1"/>
</dbReference>
<dbReference type="SMART" id="SM00490">
    <property type="entry name" value="HELICc"/>
    <property type="match status" value="1"/>
</dbReference>
<feature type="domain" description="Helicase ATP-binding" evidence="7">
    <location>
        <begin position="142"/>
        <end position="339"/>
    </location>
</feature>
<accession>A0A086TF05</accession>
<organism evidence="9 10">
    <name type="scientific">Hapsidospora chrysogenum (strain ATCC 11550 / CBS 779.69 / DSM 880 / IAM 14645 / JCM 23072 / IMI 49137)</name>
    <name type="common">Acremonium chrysogenum</name>
    <dbReference type="NCBI Taxonomy" id="857340"/>
    <lineage>
        <taxon>Eukaryota</taxon>
        <taxon>Fungi</taxon>
        <taxon>Dikarya</taxon>
        <taxon>Ascomycota</taxon>
        <taxon>Pezizomycotina</taxon>
        <taxon>Sordariomycetes</taxon>
        <taxon>Hypocreomycetidae</taxon>
        <taxon>Hypocreales</taxon>
        <taxon>Bionectriaceae</taxon>
        <taxon>Hapsidospora</taxon>
    </lineage>
</organism>
<dbReference type="SUPFAM" id="SSF52540">
    <property type="entry name" value="P-loop containing nucleoside triphosphate hydrolases"/>
    <property type="match status" value="1"/>
</dbReference>
<evidence type="ECO:0000259" key="8">
    <source>
        <dbReference type="PROSITE" id="PS51194"/>
    </source>
</evidence>
<feature type="domain" description="Helicase C-terminal" evidence="8">
    <location>
        <begin position="399"/>
        <end position="603"/>
    </location>
</feature>
<keyword evidence="4" id="KW-0067">ATP-binding</keyword>
<dbReference type="InterPro" id="IPR050474">
    <property type="entry name" value="Hel308_SKI2-like"/>
</dbReference>
<feature type="compositionally biased region" description="Polar residues" evidence="6">
    <location>
        <begin position="11"/>
        <end position="25"/>
    </location>
</feature>
<keyword evidence="10" id="KW-1185">Reference proteome</keyword>
<dbReference type="PROSITE" id="PS51192">
    <property type="entry name" value="HELICASE_ATP_BIND_1"/>
    <property type="match status" value="1"/>
</dbReference>
<evidence type="ECO:0000256" key="3">
    <source>
        <dbReference type="ARBA" id="ARBA00022806"/>
    </source>
</evidence>
<dbReference type="HOGENOM" id="CLU_006553_2_0_1"/>
<evidence type="ECO:0000313" key="10">
    <source>
        <dbReference type="Proteomes" id="UP000029964"/>
    </source>
</evidence>
<comment type="catalytic activity">
    <reaction evidence="5">
        <text>ATP + H2O = ADP + phosphate + H(+)</text>
        <dbReference type="Rhea" id="RHEA:13065"/>
        <dbReference type="ChEBI" id="CHEBI:15377"/>
        <dbReference type="ChEBI" id="CHEBI:15378"/>
        <dbReference type="ChEBI" id="CHEBI:30616"/>
        <dbReference type="ChEBI" id="CHEBI:43474"/>
        <dbReference type="ChEBI" id="CHEBI:456216"/>
        <dbReference type="EC" id="5.6.2.4"/>
    </reaction>
</comment>
<dbReference type="InterPro" id="IPR057220">
    <property type="entry name" value="DUF7898"/>
</dbReference>
<comment type="caution">
    <text evidence="9">The sequence shown here is derived from an EMBL/GenBank/DDBJ whole genome shotgun (WGS) entry which is preliminary data.</text>
</comment>
<dbReference type="Pfam" id="PF21099">
    <property type="entry name" value="POLQ_helical"/>
    <property type="match status" value="1"/>
</dbReference>
<dbReference type="OrthoDB" id="2320933at2759"/>
<dbReference type="EMBL" id="JPKY01000006">
    <property type="protein sequence ID" value="KFH47937.1"/>
    <property type="molecule type" value="Genomic_DNA"/>
</dbReference>
<dbReference type="SUPFAM" id="SSF46785">
    <property type="entry name" value="Winged helix' DNA-binding domain"/>
    <property type="match status" value="1"/>
</dbReference>
<dbReference type="FunFam" id="1.10.3380.20:FF:000005">
    <property type="entry name" value="DNA-directed DNA polymerase theta, putative"/>
    <property type="match status" value="1"/>
</dbReference>
<evidence type="ECO:0000259" key="7">
    <source>
        <dbReference type="PROSITE" id="PS51192"/>
    </source>
</evidence>
<dbReference type="InterPro" id="IPR027417">
    <property type="entry name" value="P-loop_NTPase"/>
</dbReference>
<dbReference type="PANTHER" id="PTHR47961:SF6">
    <property type="entry name" value="DNA-DIRECTED DNA POLYMERASE"/>
    <property type="match status" value="1"/>
</dbReference>